<gene>
    <name evidence="5" type="ORF">S06H3_51025</name>
</gene>
<dbReference type="Pfam" id="PF00005">
    <property type="entry name" value="ABC_tran"/>
    <property type="match status" value="1"/>
</dbReference>
<sequence>MIELENITKVYKMGKVEVPALRGVSLSIKEGEMVAIVGASGCGKSTLLHVIGCLDKLTSGRYVFEGADVSRLNDNQLAEMRNRKFGFVFQEYNLLSRATALSNVELPLIYGGNRHKRQRAMEALERVGLGPRAKHKPTELSGGEQQRVAIARALVNNPALILADEPTGNLDSASTAEIISIFRQLNQDGITVVMVTHEADIASQTQRTIR</sequence>
<keyword evidence="3" id="KW-0067">ATP-binding</keyword>
<dbReference type="EMBL" id="BARV01032350">
    <property type="protein sequence ID" value="GAI33530.1"/>
    <property type="molecule type" value="Genomic_DNA"/>
</dbReference>
<dbReference type="SUPFAM" id="SSF52540">
    <property type="entry name" value="P-loop containing nucleoside triphosphate hydrolases"/>
    <property type="match status" value="1"/>
</dbReference>
<evidence type="ECO:0000259" key="4">
    <source>
        <dbReference type="PROSITE" id="PS50893"/>
    </source>
</evidence>
<dbReference type="GO" id="GO:0022857">
    <property type="term" value="F:transmembrane transporter activity"/>
    <property type="evidence" value="ECO:0007669"/>
    <property type="project" value="TreeGrafter"/>
</dbReference>
<dbReference type="Gene3D" id="3.40.50.300">
    <property type="entry name" value="P-loop containing nucleotide triphosphate hydrolases"/>
    <property type="match status" value="1"/>
</dbReference>
<comment type="caution">
    <text evidence="5">The sequence shown here is derived from an EMBL/GenBank/DDBJ whole genome shotgun (WGS) entry which is preliminary data.</text>
</comment>
<dbReference type="PROSITE" id="PS50893">
    <property type="entry name" value="ABC_TRANSPORTER_2"/>
    <property type="match status" value="1"/>
</dbReference>
<dbReference type="InterPro" id="IPR003593">
    <property type="entry name" value="AAA+_ATPase"/>
</dbReference>
<dbReference type="InterPro" id="IPR017911">
    <property type="entry name" value="MacB-like_ATP-bd"/>
</dbReference>
<keyword evidence="1" id="KW-0813">Transport</keyword>
<dbReference type="FunFam" id="3.40.50.300:FF:000032">
    <property type="entry name" value="Export ABC transporter ATP-binding protein"/>
    <property type="match status" value="1"/>
</dbReference>
<dbReference type="InterPro" id="IPR015854">
    <property type="entry name" value="ABC_transpr_LolD-like"/>
</dbReference>
<evidence type="ECO:0000256" key="2">
    <source>
        <dbReference type="ARBA" id="ARBA00022741"/>
    </source>
</evidence>
<reference evidence="5" key="1">
    <citation type="journal article" date="2014" name="Front. Microbiol.">
        <title>High frequency of phylogenetically diverse reductive dehalogenase-homologous genes in deep subseafloor sedimentary metagenomes.</title>
        <authorList>
            <person name="Kawai M."/>
            <person name="Futagami T."/>
            <person name="Toyoda A."/>
            <person name="Takaki Y."/>
            <person name="Nishi S."/>
            <person name="Hori S."/>
            <person name="Arai W."/>
            <person name="Tsubouchi T."/>
            <person name="Morono Y."/>
            <person name="Uchiyama I."/>
            <person name="Ito T."/>
            <person name="Fujiyama A."/>
            <person name="Inagaki F."/>
            <person name="Takami H."/>
        </authorList>
    </citation>
    <scope>NUCLEOTIDE SEQUENCE</scope>
    <source>
        <strain evidence="5">Expedition CK06-06</strain>
    </source>
</reference>
<organism evidence="5">
    <name type="scientific">marine sediment metagenome</name>
    <dbReference type="NCBI Taxonomy" id="412755"/>
    <lineage>
        <taxon>unclassified sequences</taxon>
        <taxon>metagenomes</taxon>
        <taxon>ecological metagenomes</taxon>
    </lineage>
</organism>
<dbReference type="PANTHER" id="PTHR24220">
    <property type="entry name" value="IMPORT ATP-BINDING PROTEIN"/>
    <property type="match status" value="1"/>
</dbReference>
<dbReference type="GO" id="GO:0005886">
    <property type="term" value="C:plasma membrane"/>
    <property type="evidence" value="ECO:0007669"/>
    <property type="project" value="TreeGrafter"/>
</dbReference>
<dbReference type="CDD" id="cd03255">
    <property type="entry name" value="ABC_MJ0796_LolCDE_FtsE"/>
    <property type="match status" value="1"/>
</dbReference>
<proteinExistence type="predicted"/>
<dbReference type="GO" id="GO:0098796">
    <property type="term" value="C:membrane protein complex"/>
    <property type="evidence" value="ECO:0007669"/>
    <property type="project" value="UniProtKB-ARBA"/>
</dbReference>
<accession>X1P3D3</accession>
<protein>
    <recommendedName>
        <fullName evidence="4">ABC transporter domain-containing protein</fullName>
    </recommendedName>
</protein>
<dbReference type="SMART" id="SM00382">
    <property type="entry name" value="AAA"/>
    <property type="match status" value="1"/>
</dbReference>
<name>X1P3D3_9ZZZZ</name>
<dbReference type="InterPro" id="IPR003439">
    <property type="entry name" value="ABC_transporter-like_ATP-bd"/>
</dbReference>
<keyword evidence="2" id="KW-0547">Nucleotide-binding</keyword>
<dbReference type="AlphaFoldDB" id="X1P3D3"/>
<dbReference type="PROSITE" id="PS00211">
    <property type="entry name" value="ABC_TRANSPORTER_1"/>
    <property type="match status" value="1"/>
</dbReference>
<feature type="domain" description="ABC transporter" evidence="4">
    <location>
        <begin position="2"/>
        <end position="209"/>
    </location>
</feature>
<evidence type="ECO:0000313" key="5">
    <source>
        <dbReference type="EMBL" id="GAI33530.1"/>
    </source>
</evidence>
<dbReference type="InterPro" id="IPR017871">
    <property type="entry name" value="ABC_transporter-like_CS"/>
</dbReference>
<feature type="non-terminal residue" evidence="5">
    <location>
        <position position="210"/>
    </location>
</feature>
<evidence type="ECO:0000256" key="3">
    <source>
        <dbReference type="ARBA" id="ARBA00022840"/>
    </source>
</evidence>
<dbReference type="GO" id="GO:0005524">
    <property type="term" value="F:ATP binding"/>
    <property type="evidence" value="ECO:0007669"/>
    <property type="project" value="UniProtKB-KW"/>
</dbReference>
<dbReference type="InterPro" id="IPR027417">
    <property type="entry name" value="P-loop_NTPase"/>
</dbReference>
<dbReference type="GO" id="GO:0016887">
    <property type="term" value="F:ATP hydrolysis activity"/>
    <property type="evidence" value="ECO:0007669"/>
    <property type="project" value="InterPro"/>
</dbReference>
<dbReference type="PANTHER" id="PTHR24220:SF86">
    <property type="entry name" value="ABC TRANSPORTER ABCH.1"/>
    <property type="match status" value="1"/>
</dbReference>
<evidence type="ECO:0000256" key="1">
    <source>
        <dbReference type="ARBA" id="ARBA00022448"/>
    </source>
</evidence>